<reference evidence="2 3" key="1">
    <citation type="journal article" date="2024" name="G3 (Bethesda)">
        <title>Genome assembly of Hibiscus sabdariffa L. provides insights into metabolisms of medicinal natural products.</title>
        <authorList>
            <person name="Kim T."/>
        </authorList>
    </citation>
    <scope>NUCLEOTIDE SEQUENCE [LARGE SCALE GENOMIC DNA]</scope>
    <source>
        <strain evidence="2">TK-2024</strain>
        <tissue evidence="2">Old leaves</tissue>
    </source>
</reference>
<protein>
    <submittedName>
        <fullName evidence="2">Uncharacterized protein</fullName>
    </submittedName>
</protein>
<dbReference type="EMBL" id="JBBPBM010000086">
    <property type="protein sequence ID" value="KAK8510356.1"/>
    <property type="molecule type" value="Genomic_DNA"/>
</dbReference>
<evidence type="ECO:0000313" key="3">
    <source>
        <dbReference type="Proteomes" id="UP001472677"/>
    </source>
</evidence>
<organism evidence="2 3">
    <name type="scientific">Hibiscus sabdariffa</name>
    <name type="common">roselle</name>
    <dbReference type="NCBI Taxonomy" id="183260"/>
    <lineage>
        <taxon>Eukaryota</taxon>
        <taxon>Viridiplantae</taxon>
        <taxon>Streptophyta</taxon>
        <taxon>Embryophyta</taxon>
        <taxon>Tracheophyta</taxon>
        <taxon>Spermatophyta</taxon>
        <taxon>Magnoliopsida</taxon>
        <taxon>eudicotyledons</taxon>
        <taxon>Gunneridae</taxon>
        <taxon>Pentapetalae</taxon>
        <taxon>rosids</taxon>
        <taxon>malvids</taxon>
        <taxon>Malvales</taxon>
        <taxon>Malvaceae</taxon>
        <taxon>Malvoideae</taxon>
        <taxon>Hibiscus</taxon>
    </lineage>
</organism>
<evidence type="ECO:0000313" key="2">
    <source>
        <dbReference type="EMBL" id="KAK8510356.1"/>
    </source>
</evidence>
<comment type="caution">
    <text evidence="2">The sequence shown here is derived from an EMBL/GenBank/DDBJ whole genome shotgun (WGS) entry which is preliminary data.</text>
</comment>
<feature type="chain" id="PRO_5045988425" evidence="1">
    <location>
        <begin position="20"/>
        <end position="129"/>
    </location>
</feature>
<accession>A0ABR2BTG6</accession>
<keyword evidence="1" id="KW-0732">Signal</keyword>
<keyword evidence="3" id="KW-1185">Reference proteome</keyword>
<sequence length="129" mass="13976">MDYMVRVLISALFFSPVVAEWVEFVAEVCSGFGCRLFLVVLVVFEVKGDEGWSTGLFQWGFGHWLGQLDAGSDSFGVVMDVDFKDRGLGGGLSLGLLSCDGELAGARYEVKMEMSVVVLGNSGWKGNGY</sequence>
<gene>
    <name evidence="2" type="ORF">V6N12_011727</name>
</gene>
<proteinExistence type="predicted"/>
<feature type="signal peptide" evidence="1">
    <location>
        <begin position="1"/>
        <end position="19"/>
    </location>
</feature>
<evidence type="ECO:0000256" key="1">
    <source>
        <dbReference type="SAM" id="SignalP"/>
    </source>
</evidence>
<dbReference type="Proteomes" id="UP001472677">
    <property type="component" value="Unassembled WGS sequence"/>
</dbReference>
<name>A0ABR2BTG6_9ROSI</name>